<proteinExistence type="predicted"/>
<dbReference type="EMBL" id="FZON01000011">
    <property type="protein sequence ID" value="SNS33779.1"/>
    <property type="molecule type" value="Genomic_DNA"/>
</dbReference>
<name>A0A239DNM2_9RHOB</name>
<dbReference type="RefSeq" id="WP_089277347.1">
    <property type="nucleotide sequence ID" value="NZ_FZON01000011.1"/>
</dbReference>
<protein>
    <recommendedName>
        <fullName evidence="3">HEAT repeat-containing protein</fullName>
    </recommendedName>
</protein>
<dbReference type="OrthoDB" id="796912at2"/>
<organism evidence="1 2">
    <name type="scientific">Antarctobacter heliothermus</name>
    <dbReference type="NCBI Taxonomy" id="74033"/>
    <lineage>
        <taxon>Bacteria</taxon>
        <taxon>Pseudomonadati</taxon>
        <taxon>Pseudomonadota</taxon>
        <taxon>Alphaproteobacteria</taxon>
        <taxon>Rhodobacterales</taxon>
        <taxon>Roseobacteraceae</taxon>
        <taxon>Antarctobacter</taxon>
    </lineage>
</organism>
<evidence type="ECO:0000313" key="2">
    <source>
        <dbReference type="Proteomes" id="UP000198440"/>
    </source>
</evidence>
<gene>
    <name evidence="1" type="ORF">SAMN04488078_101168</name>
</gene>
<accession>A0A239DNM2</accession>
<sequence>MLDGLDRVEWARLTHGHGPATDVPAALRALALGGASQAARALATLDDTLCHQGRCYGGTVAAIPFLAELALRPGPRTPGLLHLLRAIAAPSCARMLAQGQSTRAFYADVTGSATDRDNTGAASGTSRHVDAECHSAVARALPQLLPLLDSDAPAQVAAMLMLLAEFPAAGTDTAPRIFAAIKRSGTPTVRRAGLATLGQLSRSVEVDPADPHLRRWLDPAQPLPIRVEAALSMTVKEAARRDVLLEGLRHSDALYQSDTADRALFPRPGWTADRVATCLARWRGDDAHRVETAKAIITALPRARAAGTATTGQVRALLAVLADGAPIEGLFRGRRRSRLSELDRQALQAIAAQGDWITGDTRNAAFADMMHRCGLPDTARDLARFAIRPGVLARLLRR</sequence>
<evidence type="ECO:0000313" key="1">
    <source>
        <dbReference type="EMBL" id="SNS33779.1"/>
    </source>
</evidence>
<evidence type="ECO:0008006" key="3">
    <source>
        <dbReference type="Google" id="ProtNLM"/>
    </source>
</evidence>
<reference evidence="1 2" key="1">
    <citation type="submission" date="2017-06" db="EMBL/GenBank/DDBJ databases">
        <authorList>
            <person name="Kim H.J."/>
            <person name="Triplett B.A."/>
        </authorList>
    </citation>
    <scope>NUCLEOTIDE SEQUENCE [LARGE SCALE GENOMIC DNA]</scope>
    <source>
        <strain evidence="1 2">DSM 11445</strain>
    </source>
</reference>
<dbReference type="Proteomes" id="UP000198440">
    <property type="component" value="Unassembled WGS sequence"/>
</dbReference>
<dbReference type="AlphaFoldDB" id="A0A239DNM2"/>